<evidence type="ECO:0000313" key="2">
    <source>
        <dbReference type="Proteomes" id="UP000239297"/>
    </source>
</evidence>
<protein>
    <submittedName>
        <fullName evidence="1">Uncharacterized protein</fullName>
    </submittedName>
</protein>
<reference evidence="1 2" key="1">
    <citation type="journal article" date="2014" name="Int. J. Syst. Evol. Microbiol.">
        <title>Arthrobacter pityocampae sp. nov., isolated from Thaumetopoea pityocampa (Lep., Thaumetopoeidae).</title>
        <authorList>
            <person name="Ince I.A."/>
            <person name="Demirbag Z."/>
            <person name="Kati H."/>
        </authorList>
    </citation>
    <scope>NUCLEOTIDE SEQUENCE [LARGE SCALE GENOMIC DNA]</scope>
    <source>
        <strain evidence="1 2">Tp2</strain>
    </source>
</reference>
<proteinExistence type="predicted"/>
<accession>A0A2S5J015</accession>
<dbReference type="AlphaFoldDB" id="A0A2S5J015"/>
<dbReference type="EMBL" id="PRKW01000002">
    <property type="protein sequence ID" value="PPB50144.1"/>
    <property type="molecule type" value="Genomic_DNA"/>
</dbReference>
<comment type="caution">
    <text evidence="1">The sequence shown here is derived from an EMBL/GenBank/DDBJ whole genome shotgun (WGS) entry which is preliminary data.</text>
</comment>
<name>A0A2S5J015_9MICC</name>
<gene>
    <name evidence="1" type="ORF">C4K88_05620</name>
</gene>
<dbReference type="Proteomes" id="UP000239297">
    <property type="component" value="Unassembled WGS sequence"/>
</dbReference>
<organism evidence="1 2">
    <name type="scientific">Arthrobacter pityocampae</name>
    <dbReference type="NCBI Taxonomy" id="547334"/>
    <lineage>
        <taxon>Bacteria</taxon>
        <taxon>Bacillati</taxon>
        <taxon>Actinomycetota</taxon>
        <taxon>Actinomycetes</taxon>
        <taxon>Micrococcales</taxon>
        <taxon>Micrococcaceae</taxon>
        <taxon>Arthrobacter</taxon>
    </lineage>
</organism>
<keyword evidence="2" id="KW-1185">Reference proteome</keyword>
<sequence length="97" mass="9935">MVRATVAQGASFTVNGSGYEPGQEIHISLGIDRTDSFVMDEQTAVADAAGNFGLTITIAADLLPGAYGILTYVADEGLGGPELEATKRFAGIDVVAS</sequence>
<evidence type="ECO:0000313" key="1">
    <source>
        <dbReference type="EMBL" id="PPB50144.1"/>
    </source>
</evidence>